<dbReference type="Proteomes" id="UP000245207">
    <property type="component" value="Unassembled WGS sequence"/>
</dbReference>
<sequence length="198" mass="22272">MEIGAYIKHSTLINAWLSTHVTPFLPHVLISAISVRNNVTDANLLKLLLPAIDNVKKKVNKLGVKVSTTVSFSFVNDRDYVVKELLDSLSEKNAGSLFVSMDNTDVPVGLYSIKVVAGFVLIQYDSSSIDLMRYEISLDNNGEVHMDYGVIEAWVSKVEETEKVKEDNDHDVFFFFMICSWILMCINVFSQLVSETIL</sequence>
<gene>
    <name evidence="2" type="ORF">CTI12_AA230660</name>
</gene>
<keyword evidence="1" id="KW-0472">Membrane</keyword>
<keyword evidence="1" id="KW-1133">Transmembrane helix</keyword>
<dbReference type="Gene3D" id="3.20.20.80">
    <property type="entry name" value="Glycosidases"/>
    <property type="match status" value="1"/>
</dbReference>
<evidence type="ECO:0000256" key="1">
    <source>
        <dbReference type="SAM" id="Phobius"/>
    </source>
</evidence>
<proteinExistence type="predicted"/>
<comment type="caution">
    <text evidence="2">The sequence shown here is derived from an EMBL/GenBank/DDBJ whole genome shotgun (WGS) entry which is preliminary data.</text>
</comment>
<keyword evidence="1" id="KW-0812">Transmembrane</keyword>
<keyword evidence="3" id="KW-1185">Reference proteome</keyword>
<name>A0A2U1NTT0_ARTAN</name>
<evidence type="ECO:0000313" key="2">
    <source>
        <dbReference type="EMBL" id="PWA76894.1"/>
    </source>
</evidence>
<dbReference type="EMBL" id="PKPP01002205">
    <property type="protein sequence ID" value="PWA76894.1"/>
    <property type="molecule type" value="Genomic_DNA"/>
</dbReference>
<organism evidence="2 3">
    <name type="scientific">Artemisia annua</name>
    <name type="common">Sweet wormwood</name>
    <dbReference type="NCBI Taxonomy" id="35608"/>
    <lineage>
        <taxon>Eukaryota</taxon>
        <taxon>Viridiplantae</taxon>
        <taxon>Streptophyta</taxon>
        <taxon>Embryophyta</taxon>
        <taxon>Tracheophyta</taxon>
        <taxon>Spermatophyta</taxon>
        <taxon>Magnoliopsida</taxon>
        <taxon>eudicotyledons</taxon>
        <taxon>Gunneridae</taxon>
        <taxon>Pentapetalae</taxon>
        <taxon>asterids</taxon>
        <taxon>campanulids</taxon>
        <taxon>Asterales</taxon>
        <taxon>Asteraceae</taxon>
        <taxon>Asteroideae</taxon>
        <taxon>Anthemideae</taxon>
        <taxon>Artemisiinae</taxon>
        <taxon>Artemisia</taxon>
    </lineage>
</organism>
<accession>A0A2U1NTT0</accession>
<feature type="transmembrane region" description="Helical" evidence="1">
    <location>
        <begin position="172"/>
        <end position="193"/>
    </location>
</feature>
<evidence type="ECO:0000313" key="3">
    <source>
        <dbReference type="Proteomes" id="UP000245207"/>
    </source>
</evidence>
<protein>
    <submittedName>
        <fullName evidence="2">Uncharacterized protein</fullName>
    </submittedName>
</protein>
<reference evidence="2 3" key="1">
    <citation type="journal article" date="2018" name="Mol. Plant">
        <title>The genome of Artemisia annua provides insight into the evolution of Asteraceae family and artemisinin biosynthesis.</title>
        <authorList>
            <person name="Shen Q."/>
            <person name="Zhang L."/>
            <person name="Liao Z."/>
            <person name="Wang S."/>
            <person name="Yan T."/>
            <person name="Shi P."/>
            <person name="Liu M."/>
            <person name="Fu X."/>
            <person name="Pan Q."/>
            <person name="Wang Y."/>
            <person name="Lv Z."/>
            <person name="Lu X."/>
            <person name="Zhang F."/>
            <person name="Jiang W."/>
            <person name="Ma Y."/>
            <person name="Chen M."/>
            <person name="Hao X."/>
            <person name="Li L."/>
            <person name="Tang Y."/>
            <person name="Lv G."/>
            <person name="Zhou Y."/>
            <person name="Sun X."/>
            <person name="Brodelius P.E."/>
            <person name="Rose J.K.C."/>
            <person name="Tang K."/>
        </authorList>
    </citation>
    <scope>NUCLEOTIDE SEQUENCE [LARGE SCALE GENOMIC DNA]</scope>
    <source>
        <strain evidence="3">cv. Huhao1</strain>
        <tissue evidence="2">Leaf</tissue>
    </source>
</reference>
<dbReference type="AlphaFoldDB" id="A0A2U1NTT0"/>